<dbReference type="Proteomes" id="UP000202089">
    <property type="component" value="Segment"/>
</dbReference>
<dbReference type="EMBL" id="KU998255">
    <property type="protein sequence ID" value="ANA87585.1"/>
    <property type="molecule type" value="Genomic_DNA"/>
</dbReference>
<dbReference type="KEGG" id="vg:28801458"/>
<feature type="transmembrane region" description="Helical" evidence="1">
    <location>
        <begin position="20"/>
        <end position="40"/>
    </location>
</feature>
<evidence type="ECO:0000313" key="2">
    <source>
        <dbReference type="EMBL" id="ANA87585.1"/>
    </source>
</evidence>
<keyword evidence="2" id="KW-0378">Hydrolase</keyword>
<accession>A0A160DHH2</accession>
<sequence length="657" mass="69821">MSHRLPDSDTTTQVVHPHRAVVRSSLATTVAVVPILWPLVNRELGAVWATVAVVAAVAGNAVVTRLLTYPGVEAWLRDVLPQLAASPPDEQSRPARGRLDLAAPLPAMMASDTGELLQLDGAAGDLLASESERVVSGLVIPWNQQGATTAGALTIPPGAVRVPRDIGRVKLLFKHTGTEGHKPVGRALSYEPKADGLHMSFAIARTPDGDAAIDQVREGVFDAFSAELRAVKKNATTVQDSILTGVALVDRPAFDDARVHNLNAEYTHITQEHDTMNVKDFIHAMMAAGATEQAARAKAAEYFDAADIAAVAIDPAAANRPAESAPAAPAAEQAPAAPAVAHAGYTPATPPVVPAALTEHRSPTIVHASAYEAAQTILAASRDRSQVVHAALSDITNSGLTDAIPPAWLGQLWSGPAKQRELVPLLNQKPLRSWRMQGFRWKDKPLVAAYTGDKTEIPSGPVSVEPYESEATRWAGGHDLDRKFWDFGDAGILADYWAMMNESYAVVTDQAAGAFIVANAKTVAPLAPVGEIPALVLAMYQAKNSVKKATGVLPSYYLANSADQLKLLELTAQNKPAFWDQLGVDPSMILWRDHVPAGTLVAGAKPATTFWELPGSPLRVEAEHLSHGGRDRAMFGYTGQTVDNPDGLVKIAFTVTP</sequence>
<dbReference type="SUPFAM" id="SSF56563">
    <property type="entry name" value="Major capsid protein gp5"/>
    <property type="match status" value="1"/>
</dbReference>
<dbReference type="GO" id="GO:0006508">
    <property type="term" value="P:proteolysis"/>
    <property type="evidence" value="ECO:0007669"/>
    <property type="project" value="UniProtKB-KW"/>
</dbReference>
<keyword evidence="2" id="KW-0645">Protease</keyword>
<organism evidence="2 3">
    <name type="scientific">Gordonia phage McGonagall</name>
    <dbReference type="NCBI Taxonomy" id="1838072"/>
    <lineage>
        <taxon>Viruses</taxon>
        <taxon>Duplodnaviria</taxon>
        <taxon>Heunggongvirae</taxon>
        <taxon>Uroviricota</taxon>
        <taxon>Caudoviricetes</taxon>
        <taxon>Mcgonagallvirus</taxon>
        <taxon>Mcgonagallvirus macgonagall</taxon>
    </lineage>
</organism>
<name>A0A160DHH2_9CAUD</name>
<dbReference type="GeneID" id="28801458"/>
<reference evidence="3" key="1">
    <citation type="submission" date="2016-03" db="EMBL/GenBank/DDBJ databases">
        <authorList>
            <person name="Ploux O."/>
        </authorList>
    </citation>
    <scope>NUCLEOTIDE SEQUENCE [LARGE SCALE GENOMIC DNA]</scope>
</reference>
<dbReference type="GO" id="GO:0008233">
    <property type="term" value="F:peptidase activity"/>
    <property type="evidence" value="ECO:0007669"/>
    <property type="project" value="UniProtKB-KW"/>
</dbReference>
<dbReference type="OrthoDB" id="4661at10239"/>
<evidence type="ECO:0000313" key="3">
    <source>
        <dbReference type="Proteomes" id="UP000202089"/>
    </source>
</evidence>
<keyword evidence="3" id="KW-1185">Reference proteome</keyword>
<dbReference type="RefSeq" id="YP_009274019.1">
    <property type="nucleotide sequence ID" value="NC_030912.1"/>
</dbReference>
<evidence type="ECO:0000256" key="1">
    <source>
        <dbReference type="SAM" id="Phobius"/>
    </source>
</evidence>
<keyword evidence="1" id="KW-0472">Membrane</keyword>
<keyword evidence="1" id="KW-1133">Transmembrane helix</keyword>
<keyword evidence="1" id="KW-0812">Transmembrane</keyword>
<proteinExistence type="predicted"/>
<gene>
    <name evidence="2" type="primary">7</name>
    <name evidence="2" type="ORF">MCGONAGALL_7</name>
</gene>
<feature type="transmembrane region" description="Helical" evidence="1">
    <location>
        <begin position="46"/>
        <end position="67"/>
    </location>
</feature>
<protein>
    <submittedName>
        <fullName evidence="2">Capsid and capsid maturation protease</fullName>
    </submittedName>
</protein>